<keyword evidence="5" id="KW-0653">Protein transport</keyword>
<protein>
    <recommendedName>
        <fullName evidence="11">Membrane insertase YidC/Oxa/ALB C-terminal domain-containing protein</fullName>
    </recommendedName>
</protein>
<evidence type="ECO:0000256" key="2">
    <source>
        <dbReference type="ARBA" id="ARBA00022448"/>
    </source>
</evidence>
<accession>A0A381PEJ8</accession>
<feature type="compositionally biased region" description="Basic and acidic residues" evidence="9">
    <location>
        <begin position="275"/>
        <end position="289"/>
    </location>
</feature>
<feature type="transmembrane region" description="Helical" evidence="10">
    <location>
        <begin position="20"/>
        <end position="39"/>
    </location>
</feature>
<evidence type="ECO:0000313" key="12">
    <source>
        <dbReference type="EMBL" id="SUZ65340.1"/>
    </source>
</evidence>
<dbReference type="PANTHER" id="PTHR12428">
    <property type="entry name" value="OXA1"/>
    <property type="match status" value="1"/>
</dbReference>
<dbReference type="AlphaFoldDB" id="A0A381PEJ8"/>
<dbReference type="GO" id="GO:0015031">
    <property type="term" value="P:protein transport"/>
    <property type="evidence" value="ECO:0007669"/>
    <property type="project" value="UniProtKB-KW"/>
</dbReference>
<dbReference type="CDD" id="cd20070">
    <property type="entry name" value="5TM_YidC_Alb3"/>
    <property type="match status" value="1"/>
</dbReference>
<organism evidence="12">
    <name type="scientific">marine metagenome</name>
    <dbReference type="NCBI Taxonomy" id="408172"/>
    <lineage>
        <taxon>unclassified sequences</taxon>
        <taxon>metagenomes</taxon>
        <taxon>ecological metagenomes</taxon>
    </lineage>
</organism>
<dbReference type="GO" id="GO:0051205">
    <property type="term" value="P:protein insertion into membrane"/>
    <property type="evidence" value="ECO:0007669"/>
    <property type="project" value="TreeGrafter"/>
</dbReference>
<evidence type="ECO:0000256" key="3">
    <source>
        <dbReference type="ARBA" id="ARBA00022475"/>
    </source>
</evidence>
<feature type="domain" description="Membrane insertase YidC/Oxa/ALB C-terminal" evidence="11">
    <location>
        <begin position="19"/>
        <end position="238"/>
    </location>
</feature>
<keyword evidence="2" id="KW-0813">Transport</keyword>
<keyword evidence="3" id="KW-1003">Cell membrane</keyword>
<keyword evidence="7 10" id="KW-0472">Membrane</keyword>
<dbReference type="InterPro" id="IPR047196">
    <property type="entry name" value="YidC_ALB_C"/>
</dbReference>
<dbReference type="NCBIfam" id="TIGR03592">
    <property type="entry name" value="yidC_oxa1_cterm"/>
    <property type="match status" value="1"/>
</dbReference>
<dbReference type="PANTHER" id="PTHR12428:SF65">
    <property type="entry name" value="CYTOCHROME C OXIDASE ASSEMBLY PROTEIN COX18, MITOCHONDRIAL"/>
    <property type="match status" value="1"/>
</dbReference>
<keyword evidence="6 10" id="KW-1133">Transmembrane helix</keyword>
<evidence type="ECO:0000256" key="10">
    <source>
        <dbReference type="SAM" id="Phobius"/>
    </source>
</evidence>
<feature type="transmembrane region" description="Helical" evidence="10">
    <location>
        <begin position="161"/>
        <end position="177"/>
    </location>
</feature>
<keyword evidence="8" id="KW-0143">Chaperone</keyword>
<dbReference type="GO" id="GO:0032977">
    <property type="term" value="F:membrane insertase activity"/>
    <property type="evidence" value="ECO:0007669"/>
    <property type="project" value="InterPro"/>
</dbReference>
<dbReference type="EMBL" id="UINC01000957">
    <property type="protein sequence ID" value="SUZ65340.1"/>
    <property type="molecule type" value="Genomic_DNA"/>
</dbReference>
<keyword evidence="4 10" id="KW-0812">Transmembrane</keyword>
<feature type="compositionally biased region" description="Basic residues" evidence="9">
    <location>
        <begin position="290"/>
        <end position="300"/>
    </location>
</feature>
<evidence type="ECO:0000256" key="7">
    <source>
        <dbReference type="ARBA" id="ARBA00023136"/>
    </source>
</evidence>
<reference evidence="12" key="1">
    <citation type="submission" date="2018-05" db="EMBL/GenBank/DDBJ databases">
        <authorList>
            <person name="Lanie J.A."/>
            <person name="Ng W.-L."/>
            <person name="Kazmierczak K.M."/>
            <person name="Andrzejewski T.M."/>
            <person name="Davidsen T.M."/>
            <person name="Wayne K.J."/>
            <person name="Tettelin H."/>
            <person name="Glass J.I."/>
            <person name="Rusch D."/>
            <person name="Podicherti R."/>
            <person name="Tsui H.-C.T."/>
            <person name="Winkler M.E."/>
        </authorList>
    </citation>
    <scope>NUCLEOTIDE SEQUENCE</scope>
</reference>
<evidence type="ECO:0000256" key="5">
    <source>
        <dbReference type="ARBA" id="ARBA00022927"/>
    </source>
</evidence>
<evidence type="ECO:0000256" key="6">
    <source>
        <dbReference type="ARBA" id="ARBA00022989"/>
    </source>
</evidence>
<evidence type="ECO:0000256" key="8">
    <source>
        <dbReference type="ARBA" id="ARBA00023186"/>
    </source>
</evidence>
<dbReference type="Pfam" id="PF02096">
    <property type="entry name" value="60KD_IMP"/>
    <property type="match status" value="1"/>
</dbReference>
<evidence type="ECO:0000259" key="11">
    <source>
        <dbReference type="Pfam" id="PF02096"/>
    </source>
</evidence>
<feature type="compositionally biased region" description="Basic and acidic residues" evidence="9">
    <location>
        <begin position="301"/>
        <end position="312"/>
    </location>
</feature>
<feature type="transmembrane region" description="Helical" evidence="10">
    <location>
        <begin position="205"/>
        <end position="224"/>
    </location>
</feature>
<sequence length="336" mass="37666">MFNLIARVLAWFYDFSGSYAISIVLLTFLIMLVLTPLTLKGTRSMMRIQELQPELKRLQTKHKGDRQKLNEETMALYKQHGANPLAGCLPTLVQLPVFIVLYRVINGMTKIGDDGIPNPAYLKKESALYEDLVADGGEMVSFGIDLSEAAKDVIQANFLDGLPYLGLVAVTFVLGFLQQAQMKSRRGDAAAQNPQMEMLMKIMPYMLPVFAFLVQAALGVYFIASSLYRIAQQAFIHKTMKPVIAGDSDTIEAEVIEQAEPAEKEVPNQRSKKAIAADDERRKAREERSQRRKTGKSKGSTRRDAPKPKNPEDEQEAKPIQSKRTSGDGRTKKRRK</sequence>
<proteinExistence type="predicted"/>
<evidence type="ECO:0000256" key="1">
    <source>
        <dbReference type="ARBA" id="ARBA00004651"/>
    </source>
</evidence>
<comment type="subcellular location">
    <subcellularLocation>
        <location evidence="1">Cell membrane</location>
        <topology evidence="1">Multi-pass membrane protein</topology>
    </subcellularLocation>
</comment>
<name>A0A381PEJ8_9ZZZZ</name>
<dbReference type="GO" id="GO:0005886">
    <property type="term" value="C:plasma membrane"/>
    <property type="evidence" value="ECO:0007669"/>
    <property type="project" value="UniProtKB-SubCell"/>
</dbReference>
<evidence type="ECO:0000256" key="9">
    <source>
        <dbReference type="SAM" id="MobiDB-lite"/>
    </source>
</evidence>
<feature type="region of interest" description="Disordered" evidence="9">
    <location>
        <begin position="259"/>
        <end position="336"/>
    </location>
</feature>
<dbReference type="InterPro" id="IPR028055">
    <property type="entry name" value="YidC/Oxa/ALB_C"/>
</dbReference>
<gene>
    <name evidence="12" type="ORF">METZ01_LOCUS18194</name>
</gene>
<dbReference type="InterPro" id="IPR001708">
    <property type="entry name" value="YidC/ALB3/OXA1/COX18"/>
</dbReference>
<evidence type="ECO:0000256" key="4">
    <source>
        <dbReference type="ARBA" id="ARBA00022692"/>
    </source>
</evidence>